<dbReference type="OrthoDB" id="2144321at2759"/>
<feature type="signal peptide" evidence="2">
    <location>
        <begin position="1"/>
        <end position="22"/>
    </location>
</feature>
<feature type="chain" id="PRO_5012011043" evidence="2">
    <location>
        <begin position="23"/>
        <end position="101"/>
    </location>
</feature>
<organism evidence="3 4">
    <name type="scientific">Neocallimastix californiae</name>
    <dbReference type="NCBI Taxonomy" id="1754190"/>
    <lineage>
        <taxon>Eukaryota</taxon>
        <taxon>Fungi</taxon>
        <taxon>Fungi incertae sedis</taxon>
        <taxon>Chytridiomycota</taxon>
        <taxon>Chytridiomycota incertae sedis</taxon>
        <taxon>Neocallimastigomycetes</taxon>
        <taxon>Neocallimastigales</taxon>
        <taxon>Neocallimastigaceae</taxon>
        <taxon>Neocallimastix</taxon>
    </lineage>
</organism>
<evidence type="ECO:0000256" key="2">
    <source>
        <dbReference type="SAM" id="SignalP"/>
    </source>
</evidence>
<name>A0A1Y2AFT0_9FUNG</name>
<comment type="caution">
    <text evidence="3">The sequence shown here is derived from an EMBL/GenBank/DDBJ whole genome shotgun (WGS) entry which is preliminary data.</text>
</comment>
<sequence>MFSKRRLLIVIVLLSLIEYVYGQTYKGPALGVGWGTLLLTVSFLMIAAIWLLTAYSNNFNNIVIYTSIFYISLFLFLISIPTKPIEYDTNSKSSSNDIVKY</sequence>
<feature type="transmembrane region" description="Helical" evidence="1">
    <location>
        <begin position="32"/>
        <end position="55"/>
    </location>
</feature>
<gene>
    <name evidence="3" type="ORF">LY90DRAFT_676575</name>
</gene>
<keyword evidence="4" id="KW-1185">Reference proteome</keyword>
<dbReference type="EMBL" id="MCOG01000279">
    <property type="protein sequence ID" value="ORY20815.1"/>
    <property type="molecule type" value="Genomic_DNA"/>
</dbReference>
<proteinExistence type="predicted"/>
<reference evidence="3 4" key="1">
    <citation type="submission" date="2016-08" db="EMBL/GenBank/DDBJ databases">
        <title>A Parts List for Fungal Cellulosomes Revealed by Comparative Genomics.</title>
        <authorList>
            <consortium name="DOE Joint Genome Institute"/>
            <person name="Haitjema C.H."/>
            <person name="Gilmore S.P."/>
            <person name="Henske J.K."/>
            <person name="Solomon K.V."/>
            <person name="De Groot R."/>
            <person name="Kuo A."/>
            <person name="Mondo S.J."/>
            <person name="Salamov A.A."/>
            <person name="Labutti K."/>
            <person name="Zhao Z."/>
            <person name="Chiniquy J."/>
            <person name="Barry K."/>
            <person name="Brewer H.M."/>
            <person name="Purvine S.O."/>
            <person name="Wright A.T."/>
            <person name="Boxma B."/>
            <person name="Van Alen T."/>
            <person name="Hackstein J.H."/>
            <person name="Baker S.E."/>
            <person name="Grigoriev I.V."/>
            <person name="O'Malley M.A."/>
        </authorList>
    </citation>
    <scope>NUCLEOTIDE SEQUENCE [LARGE SCALE GENOMIC DNA]</scope>
    <source>
        <strain evidence="3 4">G1</strain>
    </source>
</reference>
<keyword evidence="1" id="KW-1133">Transmembrane helix</keyword>
<evidence type="ECO:0000256" key="1">
    <source>
        <dbReference type="SAM" id="Phobius"/>
    </source>
</evidence>
<dbReference type="AlphaFoldDB" id="A0A1Y2AFT0"/>
<keyword evidence="1" id="KW-0812">Transmembrane</keyword>
<keyword evidence="1" id="KW-0472">Membrane</keyword>
<dbReference type="Proteomes" id="UP000193920">
    <property type="component" value="Unassembled WGS sequence"/>
</dbReference>
<keyword evidence="2" id="KW-0732">Signal</keyword>
<evidence type="ECO:0000313" key="3">
    <source>
        <dbReference type="EMBL" id="ORY20815.1"/>
    </source>
</evidence>
<feature type="transmembrane region" description="Helical" evidence="1">
    <location>
        <begin position="62"/>
        <end position="80"/>
    </location>
</feature>
<protein>
    <submittedName>
        <fullName evidence="3">Uncharacterized protein</fullName>
    </submittedName>
</protein>
<accession>A0A1Y2AFT0</accession>
<evidence type="ECO:0000313" key="4">
    <source>
        <dbReference type="Proteomes" id="UP000193920"/>
    </source>
</evidence>